<evidence type="ECO:0000313" key="3">
    <source>
        <dbReference type="EMBL" id="AOZ95523.1"/>
    </source>
</evidence>
<evidence type="ECO:0000259" key="1">
    <source>
        <dbReference type="Pfam" id="PF13173"/>
    </source>
</evidence>
<dbReference type="PANTHER" id="PTHR43566">
    <property type="entry name" value="CONSERVED PROTEIN"/>
    <property type="match status" value="1"/>
</dbReference>
<dbReference type="InterPro" id="IPR027417">
    <property type="entry name" value="P-loop_NTPase"/>
</dbReference>
<evidence type="ECO:0000313" key="4">
    <source>
        <dbReference type="Proteomes" id="UP000179284"/>
    </source>
</evidence>
<dbReference type="InterPro" id="IPR025420">
    <property type="entry name" value="DUF4143"/>
</dbReference>
<dbReference type="RefSeq" id="WP_071175293.1">
    <property type="nucleotide sequence ID" value="NZ_CP017831.1"/>
</dbReference>
<dbReference type="EMBL" id="CP017831">
    <property type="protein sequence ID" value="AOZ95523.1"/>
    <property type="molecule type" value="Genomic_DNA"/>
</dbReference>
<keyword evidence="4" id="KW-1185">Reference proteome</keyword>
<dbReference type="KEGG" id="bhu:bhn_I0489"/>
<reference evidence="4" key="1">
    <citation type="submission" date="2016-10" db="EMBL/GenBank/DDBJ databases">
        <title>The complete genome sequence of the rumen bacterium Butyrivibrio hungatei MB2003.</title>
        <authorList>
            <person name="Palevich N."/>
            <person name="Kelly W.J."/>
            <person name="Leahy S.C."/>
            <person name="Altermann E."/>
            <person name="Rakonjac J."/>
            <person name="Attwood G.T."/>
        </authorList>
    </citation>
    <scope>NUCLEOTIDE SEQUENCE [LARGE SCALE GENOMIC DNA]</scope>
    <source>
        <strain evidence="4">MB2003</strain>
    </source>
</reference>
<gene>
    <name evidence="3" type="ORF">bhn_I0489</name>
</gene>
<dbReference type="InterPro" id="IPR041682">
    <property type="entry name" value="AAA_14"/>
</dbReference>
<dbReference type="OrthoDB" id="128089at2"/>
<evidence type="ECO:0000259" key="2">
    <source>
        <dbReference type="Pfam" id="PF13635"/>
    </source>
</evidence>
<dbReference type="Pfam" id="PF13635">
    <property type="entry name" value="DUF4143"/>
    <property type="match status" value="1"/>
</dbReference>
<accession>A0A1D9NZ25</accession>
<name>A0A1D9NZ25_9FIRM</name>
<dbReference type="Proteomes" id="UP000179284">
    <property type="component" value="Chromosome I"/>
</dbReference>
<dbReference type="Gene3D" id="3.40.50.300">
    <property type="entry name" value="P-loop containing nucleotide triphosphate hydrolases"/>
    <property type="match status" value="1"/>
</dbReference>
<dbReference type="SUPFAM" id="SSF52540">
    <property type="entry name" value="P-loop containing nucleoside triphosphate hydrolases"/>
    <property type="match status" value="1"/>
</dbReference>
<protein>
    <submittedName>
        <fullName evidence="3">ATPase AAA family</fullName>
    </submittedName>
</protein>
<dbReference type="AlphaFoldDB" id="A0A1D9NZ25"/>
<feature type="domain" description="AAA" evidence="1">
    <location>
        <begin position="26"/>
        <end position="138"/>
    </location>
</feature>
<dbReference type="Pfam" id="PF13173">
    <property type="entry name" value="AAA_14"/>
    <property type="match status" value="1"/>
</dbReference>
<organism evidence="3 4">
    <name type="scientific">Butyrivibrio hungatei</name>
    <dbReference type="NCBI Taxonomy" id="185008"/>
    <lineage>
        <taxon>Bacteria</taxon>
        <taxon>Bacillati</taxon>
        <taxon>Bacillota</taxon>
        <taxon>Clostridia</taxon>
        <taxon>Lachnospirales</taxon>
        <taxon>Lachnospiraceae</taxon>
        <taxon>Butyrivibrio</taxon>
    </lineage>
</organism>
<feature type="domain" description="DUF4143" evidence="2">
    <location>
        <begin position="205"/>
        <end position="367"/>
    </location>
</feature>
<dbReference type="PANTHER" id="PTHR43566:SF2">
    <property type="entry name" value="DUF4143 DOMAIN-CONTAINING PROTEIN"/>
    <property type="match status" value="1"/>
</dbReference>
<sequence>MAKKNRSYRKRITDAALQVKLNAFGATLIVGPKGCGKTTTAKQYAKSFIEFQDEDNRDRYLTVAENMPSKLLIGEKPRLFDEWQDAPKIWGAIRKDVDDTGLKGQYILTGSSSQKVDTPHTGTLRISTLKMYPMSLYESGESSGSISLMDLFDGKSIEWEESKLNIDGLIYAICRGGWPQSIDIEDKEAALAIANDLFYQTCHTDVSNISGMKRNPLWTERILRSYSRNICTLADAKTIYADSSSTTEMVRASFYEYFHDLEALHIIDELPAWCPAIRSKEAIRSSNKRNLIDPSIAVAALGLSPEYFNTDFKTLGFLFESLCIRDLRIYSSSMNGEVSYYHDRYGLEADAVLHLKDGRYALIEFKLGSKEIDMGAKHLCEIERLIVEYNKKEKQVPLRLPDLKLVITATEYGYKREDGVYVIPIGCLKD</sequence>
<proteinExistence type="predicted"/>